<dbReference type="RefSeq" id="WP_132322517.1">
    <property type="nucleotide sequence ID" value="NZ_FWZT01000019.1"/>
</dbReference>
<dbReference type="AlphaFoldDB" id="A0A1Y6CDK0"/>
<organism evidence="2 3">
    <name type="scientific">Pseudobacteriovorax antillogorgiicola</name>
    <dbReference type="NCBI Taxonomy" id="1513793"/>
    <lineage>
        <taxon>Bacteria</taxon>
        <taxon>Pseudomonadati</taxon>
        <taxon>Bdellovibrionota</taxon>
        <taxon>Oligoflexia</taxon>
        <taxon>Oligoflexales</taxon>
        <taxon>Pseudobacteriovoracaceae</taxon>
        <taxon>Pseudobacteriovorax</taxon>
    </lineage>
</organism>
<proteinExistence type="predicted"/>
<dbReference type="EMBL" id="FWZT01000019">
    <property type="protein sequence ID" value="SMF57783.1"/>
    <property type="molecule type" value="Genomic_DNA"/>
</dbReference>
<dbReference type="InterPro" id="IPR054254">
    <property type="entry name" value="DUF6985"/>
</dbReference>
<name>A0A1Y6CDK0_9BACT</name>
<feature type="domain" description="DUF6985" evidence="1">
    <location>
        <begin position="54"/>
        <end position="186"/>
    </location>
</feature>
<evidence type="ECO:0000313" key="2">
    <source>
        <dbReference type="EMBL" id="SMF57783.1"/>
    </source>
</evidence>
<gene>
    <name evidence="2" type="ORF">SAMN06296036_11912</name>
</gene>
<evidence type="ECO:0000259" key="1">
    <source>
        <dbReference type="Pfam" id="PF22481"/>
    </source>
</evidence>
<dbReference type="Proteomes" id="UP000192907">
    <property type="component" value="Unassembled WGS sequence"/>
</dbReference>
<dbReference type="OrthoDB" id="278828at2"/>
<keyword evidence="3" id="KW-1185">Reference proteome</keyword>
<dbReference type="Pfam" id="PF22481">
    <property type="entry name" value="DUF6985"/>
    <property type="match status" value="1"/>
</dbReference>
<sequence length="216" mass="24905">MDKFIDRLVQDQDIESWYVATFDKKIFKDSGVYLSFRCDGYCDLDPDFEISEEVSVTAIDDMGSGPSLIHEKAWRNFLEHAKNYEKELIRKLWAIVSSEIDLLDFQEEDLDPMNGKKQNFWDQLRVKLDLSSSDCLKSQVHLESINLLDHGLSEIGIIVFAFSVGWDDEHGVEIAMHEGRVLAASSSGDLTTRRTNIIEHLKCIQEFNFDEGDYRL</sequence>
<protein>
    <recommendedName>
        <fullName evidence="1">DUF6985 domain-containing protein</fullName>
    </recommendedName>
</protein>
<evidence type="ECO:0000313" key="3">
    <source>
        <dbReference type="Proteomes" id="UP000192907"/>
    </source>
</evidence>
<accession>A0A1Y6CDK0</accession>
<reference evidence="3" key="1">
    <citation type="submission" date="2017-04" db="EMBL/GenBank/DDBJ databases">
        <authorList>
            <person name="Varghese N."/>
            <person name="Submissions S."/>
        </authorList>
    </citation>
    <scope>NUCLEOTIDE SEQUENCE [LARGE SCALE GENOMIC DNA]</scope>
    <source>
        <strain evidence="3">RKEM611</strain>
    </source>
</reference>